<sequence length="178" mass="20694">MSWQLIILVHARTYVIIDDRLENCAPPGKDLHLYDYSNFHMIPENDTHTFVNGSIKVMKEITSPWFIHAHTEHYERGKWLLQAYTKDYKDFCTEMHNPTSPSYYVTKDYSACPIPVGYEFKFDMVPIEFSPAVLAAIPSHYMGQWRLFIDGMFDVDGIDMHECKIGFADVFVETGPKL</sequence>
<protein>
    <submittedName>
        <fullName evidence="1">Uncharacterized protein</fullName>
    </submittedName>
</protein>
<organism evidence="1 2">
    <name type="scientific">Chironomus riparius</name>
    <dbReference type="NCBI Taxonomy" id="315576"/>
    <lineage>
        <taxon>Eukaryota</taxon>
        <taxon>Metazoa</taxon>
        <taxon>Ecdysozoa</taxon>
        <taxon>Arthropoda</taxon>
        <taxon>Hexapoda</taxon>
        <taxon>Insecta</taxon>
        <taxon>Pterygota</taxon>
        <taxon>Neoptera</taxon>
        <taxon>Endopterygota</taxon>
        <taxon>Diptera</taxon>
        <taxon>Nematocera</taxon>
        <taxon>Chironomoidea</taxon>
        <taxon>Chironomidae</taxon>
        <taxon>Chironominae</taxon>
        <taxon>Chironomus</taxon>
    </lineage>
</organism>
<dbReference type="AlphaFoldDB" id="A0A9N9RJS2"/>
<keyword evidence="2" id="KW-1185">Reference proteome</keyword>
<name>A0A9N9RJS2_9DIPT</name>
<evidence type="ECO:0000313" key="2">
    <source>
        <dbReference type="Proteomes" id="UP001153620"/>
    </source>
</evidence>
<dbReference type="EMBL" id="OU895877">
    <property type="protein sequence ID" value="CAG9798441.1"/>
    <property type="molecule type" value="Genomic_DNA"/>
</dbReference>
<reference evidence="1" key="1">
    <citation type="submission" date="2022-01" db="EMBL/GenBank/DDBJ databases">
        <authorList>
            <person name="King R."/>
        </authorList>
    </citation>
    <scope>NUCLEOTIDE SEQUENCE</scope>
</reference>
<accession>A0A9N9RJS2</accession>
<dbReference type="Proteomes" id="UP001153620">
    <property type="component" value="Chromosome 1"/>
</dbReference>
<reference evidence="1" key="2">
    <citation type="submission" date="2022-10" db="EMBL/GenBank/DDBJ databases">
        <authorList>
            <consortium name="ENA_rothamsted_submissions"/>
            <consortium name="culmorum"/>
            <person name="King R."/>
        </authorList>
    </citation>
    <scope>NUCLEOTIDE SEQUENCE</scope>
</reference>
<dbReference type="OrthoDB" id="7724124at2759"/>
<gene>
    <name evidence="1" type="ORF">CHIRRI_LOCUS1423</name>
</gene>
<proteinExistence type="predicted"/>
<evidence type="ECO:0000313" key="1">
    <source>
        <dbReference type="EMBL" id="CAG9798441.1"/>
    </source>
</evidence>